<reference evidence="2" key="3">
    <citation type="submission" date="2014-11" db="UniProtKB">
        <authorList>
            <consortium name="EnsemblProtists"/>
        </authorList>
    </citation>
    <scope>IDENTIFICATION</scope>
    <source>
        <strain evidence="2">DAOM BR144</strain>
    </source>
</reference>
<feature type="compositionally biased region" description="Basic residues" evidence="1">
    <location>
        <begin position="124"/>
        <end position="133"/>
    </location>
</feature>
<organism evidence="2 3">
    <name type="scientific">Globisporangium ultimum (strain ATCC 200006 / CBS 805.95 / DAOM BR144)</name>
    <name type="common">Pythium ultimum</name>
    <dbReference type="NCBI Taxonomy" id="431595"/>
    <lineage>
        <taxon>Eukaryota</taxon>
        <taxon>Sar</taxon>
        <taxon>Stramenopiles</taxon>
        <taxon>Oomycota</taxon>
        <taxon>Peronosporomycetes</taxon>
        <taxon>Pythiales</taxon>
        <taxon>Pythiaceae</taxon>
        <taxon>Globisporangium</taxon>
    </lineage>
</organism>
<protein>
    <submittedName>
        <fullName evidence="2">Uncharacterized protein</fullName>
    </submittedName>
</protein>
<reference evidence="3" key="2">
    <citation type="submission" date="2010-04" db="EMBL/GenBank/DDBJ databases">
        <authorList>
            <person name="Buell R."/>
            <person name="Hamilton J."/>
            <person name="Hostetler J."/>
        </authorList>
    </citation>
    <scope>NUCLEOTIDE SEQUENCE [LARGE SCALE GENOMIC DNA]</scope>
    <source>
        <strain evidence="3">DAOM:BR144</strain>
    </source>
</reference>
<dbReference type="VEuPathDB" id="FungiDB:PYU1_G002247"/>
<feature type="compositionally biased region" description="Basic and acidic residues" evidence="1">
    <location>
        <begin position="207"/>
        <end position="225"/>
    </location>
</feature>
<feature type="compositionally biased region" description="Polar residues" evidence="1">
    <location>
        <begin position="178"/>
        <end position="189"/>
    </location>
</feature>
<feature type="region of interest" description="Disordered" evidence="1">
    <location>
        <begin position="284"/>
        <end position="548"/>
    </location>
</feature>
<reference evidence="3" key="1">
    <citation type="journal article" date="2010" name="Genome Biol.">
        <title>Genome sequence of the necrotrophic plant pathogen Pythium ultimum reveals original pathogenicity mechanisms and effector repertoire.</title>
        <authorList>
            <person name="Levesque C.A."/>
            <person name="Brouwer H."/>
            <person name="Cano L."/>
            <person name="Hamilton J.P."/>
            <person name="Holt C."/>
            <person name="Huitema E."/>
            <person name="Raffaele S."/>
            <person name="Robideau G.P."/>
            <person name="Thines M."/>
            <person name="Win J."/>
            <person name="Zerillo M.M."/>
            <person name="Beakes G.W."/>
            <person name="Boore J.L."/>
            <person name="Busam D."/>
            <person name="Dumas B."/>
            <person name="Ferriera S."/>
            <person name="Fuerstenberg S.I."/>
            <person name="Gachon C.M."/>
            <person name="Gaulin E."/>
            <person name="Govers F."/>
            <person name="Grenville-Briggs L."/>
            <person name="Horner N."/>
            <person name="Hostetler J."/>
            <person name="Jiang R.H."/>
            <person name="Johnson J."/>
            <person name="Krajaejun T."/>
            <person name="Lin H."/>
            <person name="Meijer H.J."/>
            <person name="Moore B."/>
            <person name="Morris P."/>
            <person name="Phuntmart V."/>
            <person name="Puiu D."/>
            <person name="Shetty J."/>
            <person name="Stajich J.E."/>
            <person name="Tripathy S."/>
            <person name="Wawra S."/>
            <person name="van West P."/>
            <person name="Whitty B.R."/>
            <person name="Coutinho P.M."/>
            <person name="Henrissat B."/>
            <person name="Martin F."/>
            <person name="Thomas P.D."/>
            <person name="Tyler B.M."/>
            <person name="De Vries R.P."/>
            <person name="Kamoun S."/>
            <person name="Yandell M."/>
            <person name="Tisserat N."/>
            <person name="Buell C.R."/>
        </authorList>
    </citation>
    <scope>NUCLEOTIDE SEQUENCE</scope>
    <source>
        <strain evidence="3">DAOM:BR144</strain>
    </source>
</reference>
<dbReference type="Proteomes" id="UP000019132">
    <property type="component" value="Unassembled WGS sequence"/>
</dbReference>
<feature type="compositionally biased region" description="Basic and acidic residues" evidence="1">
    <location>
        <begin position="480"/>
        <end position="499"/>
    </location>
</feature>
<feature type="region of interest" description="Disordered" evidence="1">
    <location>
        <begin position="116"/>
        <end position="254"/>
    </location>
</feature>
<sequence length="769" mass="83897">MEAIMRLICGKVDKLETWMTEISFGMTEMDLKLRNIAHNIEGTAANVDDDATSVYRWAAPPPDDPEPSLVTVKLKVGGTNKKSNMKMTGMVASIIDTLGAPADERDDVMLSGHKKKTSVVNVGKKTHKKKHHSHQNEHDSVVSQSHDDKRAETVPSKVSLAVPMAVEEPVVTTPSEVQSQAKTATPDTSPSRREIPSSDAPLNHDVGQQHDLERSVSDRDTDRSDNGGGGAVTADNAMRVEEESSPVMTDSVAEAAHSPALAEVQREVVASIVEAPMEYQQEQASDVAKAEATEVPPIETAVPRQVELVPEPIDVVMKPPASPETKPVTPSPAPMQSPAPSKASTSSYLSLPPQQGSTEMHAVIPRGEPVTKREDSSPTPPRTTTTENVSTMPQTQEQAAPVVAITATPSTPTLRKASGPPAQDTRKSLTRRKSSKLTSPKAQPPPATPSVPAVALVDSPDEPATTASSVAPSDLPSAATKEHEVTQARNDENNGKLDNDSSDDDDDSGSSSDSQDSSSDSENQDAEIKVSTTALRKQSKAPGASTMTRTITALEKLKKANMLTPEEEEELKQRAQQKWFKLKGHMKEKKKKDVANIMLKRKKNVFTVSARIELLEEKSKELYAMIKQLNNDLKTKVDRSENDVLQRQVHDINLSLQALDHKITHGSSPAMEKAAQLSRDLEQVRTSLSQQLEFVNDEIIATRHKMGVTSDEHRGQLEFLNHAFEKRVASLMEENDTKFRNLPDHAATFEAIKRALRKKADLKLLKEKL</sequence>
<feature type="compositionally biased region" description="Low complexity" evidence="1">
    <location>
        <begin position="509"/>
        <end position="521"/>
    </location>
</feature>
<accession>K3WBA9</accession>
<feature type="compositionally biased region" description="Polar residues" evidence="1">
    <location>
        <begin position="345"/>
        <end position="358"/>
    </location>
</feature>
<dbReference type="InParanoid" id="K3WBA9"/>
<dbReference type="OMA" id="EMVQPEV"/>
<evidence type="ECO:0000256" key="1">
    <source>
        <dbReference type="SAM" id="MobiDB-lite"/>
    </source>
</evidence>
<feature type="compositionally biased region" description="Polar residues" evidence="1">
    <location>
        <begin position="387"/>
        <end position="398"/>
    </location>
</feature>
<proteinExistence type="predicted"/>
<keyword evidence="3" id="KW-1185">Reference proteome</keyword>
<evidence type="ECO:0000313" key="3">
    <source>
        <dbReference type="Proteomes" id="UP000019132"/>
    </source>
</evidence>
<feature type="compositionally biased region" description="Basic and acidic residues" evidence="1">
    <location>
        <begin position="134"/>
        <end position="152"/>
    </location>
</feature>
<dbReference type="STRING" id="431595.K3WBA9"/>
<dbReference type="AlphaFoldDB" id="K3WBA9"/>
<dbReference type="eggNOG" id="ENOG502SJYC">
    <property type="taxonomic scope" value="Eukaryota"/>
</dbReference>
<dbReference type="HOGENOM" id="CLU_363514_0_0_1"/>
<name>K3WBA9_GLOUD</name>
<dbReference type="EnsemblProtists" id="PYU1_T002250">
    <property type="protein sequence ID" value="PYU1_T002250"/>
    <property type="gene ID" value="PYU1_G002247"/>
</dbReference>
<feature type="compositionally biased region" description="Low complexity" evidence="1">
    <location>
        <begin position="166"/>
        <end position="177"/>
    </location>
</feature>
<evidence type="ECO:0000313" key="2">
    <source>
        <dbReference type="EnsemblProtists" id="PYU1_T002250"/>
    </source>
</evidence>